<comment type="caution">
    <text evidence="2">The sequence shown here is derived from an EMBL/GenBank/DDBJ whole genome shotgun (WGS) entry which is preliminary data.</text>
</comment>
<accession>A0A074MA24</accession>
<dbReference type="EMBL" id="JMIW01000001">
    <property type="protein sequence ID" value="KEO91641.1"/>
    <property type="molecule type" value="Genomic_DNA"/>
</dbReference>
<dbReference type="AlphaFoldDB" id="A0A074MA24"/>
<evidence type="ECO:0000313" key="3">
    <source>
        <dbReference type="Proteomes" id="UP000027647"/>
    </source>
</evidence>
<proteinExistence type="predicted"/>
<evidence type="ECO:0000313" key="2">
    <source>
        <dbReference type="EMBL" id="KEO91641.1"/>
    </source>
</evidence>
<dbReference type="Proteomes" id="UP000027647">
    <property type="component" value="Unassembled WGS sequence"/>
</dbReference>
<feature type="region of interest" description="Disordered" evidence="1">
    <location>
        <begin position="1"/>
        <end position="20"/>
    </location>
</feature>
<evidence type="ECO:0000256" key="1">
    <source>
        <dbReference type="SAM" id="MobiDB-lite"/>
    </source>
</evidence>
<dbReference type="STRING" id="1044.EH31_02930"/>
<keyword evidence="3" id="KW-1185">Reference proteome</keyword>
<reference evidence="2 3" key="1">
    <citation type="submission" date="2014-04" db="EMBL/GenBank/DDBJ databases">
        <title>A comprehensive comparison of genomes of Erythrobacter spp. strains.</title>
        <authorList>
            <person name="Zheng Q."/>
        </authorList>
    </citation>
    <scope>NUCLEOTIDE SEQUENCE [LARGE SCALE GENOMIC DNA]</scope>
    <source>
        <strain evidence="2 3">DSM 6997</strain>
    </source>
</reference>
<name>A0A074MA24_ERYLO</name>
<protein>
    <submittedName>
        <fullName evidence="2">Uncharacterized protein</fullName>
    </submittedName>
</protein>
<gene>
    <name evidence="2" type="ORF">EH31_02930</name>
</gene>
<organism evidence="2 3">
    <name type="scientific">Erythrobacter longus</name>
    <dbReference type="NCBI Taxonomy" id="1044"/>
    <lineage>
        <taxon>Bacteria</taxon>
        <taxon>Pseudomonadati</taxon>
        <taxon>Pseudomonadota</taxon>
        <taxon>Alphaproteobacteria</taxon>
        <taxon>Sphingomonadales</taxon>
        <taxon>Erythrobacteraceae</taxon>
        <taxon>Erythrobacter/Porphyrobacter group</taxon>
        <taxon>Erythrobacter</taxon>
    </lineage>
</organism>
<sequence length="67" mass="7454">MAQTRKRPIPRIGTDLLNNRETRKNRARQLCFFGALLGEAATANNARCSKTKQRHATGCRNIRTAGA</sequence>